<gene>
    <name evidence="3" type="ordered locus">Mmar10_2921</name>
</gene>
<evidence type="ECO:0000256" key="2">
    <source>
        <dbReference type="SAM" id="SignalP"/>
    </source>
</evidence>
<accession>Q0AKJ1</accession>
<keyword evidence="4" id="KW-1185">Reference proteome</keyword>
<dbReference type="RefSeq" id="WP_011644846.1">
    <property type="nucleotide sequence ID" value="NC_008347.1"/>
</dbReference>
<feature type="signal peptide" evidence="2">
    <location>
        <begin position="1"/>
        <end position="21"/>
    </location>
</feature>
<dbReference type="KEGG" id="mmr:Mmar10_2921"/>
<feature type="region of interest" description="Disordered" evidence="1">
    <location>
        <begin position="48"/>
        <end position="89"/>
    </location>
</feature>
<dbReference type="HOGENOM" id="CLU_1508877_0_0_5"/>
<organism evidence="3 4">
    <name type="scientific">Maricaulis maris (strain MCS10)</name>
    <name type="common">Caulobacter maris</name>
    <dbReference type="NCBI Taxonomy" id="394221"/>
    <lineage>
        <taxon>Bacteria</taxon>
        <taxon>Pseudomonadati</taxon>
        <taxon>Pseudomonadota</taxon>
        <taxon>Alphaproteobacteria</taxon>
        <taxon>Maricaulales</taxon>
        <taxon>Maricaulaceae</taxon>
        <taxon>Maricaulis</taxon>
    </lineage>
</organism>
<reference evidence="3 4" key="1">
    <citation type="submission" date="2006-08" db="EMBL/GenBank/DDBJ databases">
        <title>Complete sequence of Maricaulis maris MCS10.</title>
        <authorList>
            <consortium name="US DOE Joint Genome Institute"/>
            <person name="Copeland A."/>
            <person name="Lucas S."/>
            <person name="Lapidus A."/>
            <person name="Barry K."/>
            <person name="Detter J.C."/>
            <person name="Glavina del Rio T."/>
            <person name="Hammon N."/>
            <person name="Israni S."/>
            <person name="Dalin E."/>
            <person name="Tice H."/>
            <person name="Pitluck S."/>
            <person name="Saunders E."/>
            <person name="Brettin T."/>
            <person name="Bruce D."/>
            <person name="Han C."/>
            <person name="Tapia R."/>
            <person name="Gilna P."/>
            <person name="Schmutz J."/>
            <person name="Larimer F."/>
            <person name="Land M."/>
            <person name="Hauser L."/>
            <person name="Kyrpides N."/>
            <person name="Mikhailova N."/>
            <person name="Viollier P."/>
            <person name="Stephens C."/>
            <person name="Richardson P."/>
        </authorList>
    </citation>
    <scope>NUCLEOTIDE SEQUENCE [LARGE SCALE GENOMIC DNA]</scope>
    <source>
        <strain evidence="3 4">MCS10</strain>
    </source>
</reference>
<evidence type="ECO:0000313" key="4">
    <source>
        <dbReference type="Proteomes" id="UP000001964"/>
    </source>
</evidence>
<keyword evidence="2" id="KW-0732">Signal</keyword>
<feature type="chain" id="PRO_5004168145" description="Type IV pilus biogenesis protein PilP" evidence="2">
    <location>
        <begin position="22"/>
        <end position="178"/>
    </location>
</feature>
<protein>
    <recommendedName>
        <fullName evidence="5">Type IV pilus biogenesis protein PilP</fullName>
    </recommendedName>
</protein>
<proteinExistence type="predicted"/>
<evidence type="ECO:0008006" key="5">
    <source>
        <dbReference type="Google" id="ProtNLM"/>
    </source>
</evidence>
<dbReference type="PROSITE" id="PS51257">
    <property type="entry name" value="PROKAR_LIPOPROTEIN"/>
    <property type="match status" value="1"/>
</dbReference>
<name>Q0AKJ1_MARMM</name>
<dbReference type="OrthoDB" id="9997138at2"/>
<evidence type="ECO:0000313" key="3">
    <source>
        <dbReference type="EMBL" id="ABI67202.1"/>
    </source>
</evidence>
<sequence length="178" mass="18482" precursor="true">MRHVVLSCLAALGGLACTAGSASSQTAIERECSPQDIRQALAGDYAGPPCRFTEMPDDMDAAPRSPSPQLAGAPPVARQAPLPAVQAPSRRHIPAAVAPPPPRAQETAHEVVRLDDSFFSGGLVGGVGRAPSISYVYRGVIVIDGTGRVSTLAPGQVTSAPVLRMDRRAALRTYPVGH</sequence>
<dbReference type="EMBL" id="CP000449">
    <property type="protein sequence ID" value="ABI67202.1"/>
    <property type="molecule type" value="Genomic_DNA"/>
</dbReference>
<dbReference type="Proteomes" id="UP000001964">
    <property type="component" value="Chromosome"/>
</dbReference>
<dbReference type="AlphaFoldDB" id="Q0AKJ1"/>
<evidence type="ECO:0000256" key="1">
    <source>
        <dbReference type="SAM" id="MobiDB-lite"/>
    </source>
</evidence>